<evidence type="ECO:0000256" key="3">
    <source>
        <dbReference type="ARBA" id="ARBA00022552"/>
    </source>
</evidence>
<dbReference type="InterPro" id="IPR036322">
    <property type="entry name" value="WD40_repeat_dom_sf"/>
</dbReference>
<keyword evidence="11" id="KW-1185">Reference proteome</keyword>
<dbReference type="InterPro" id="IPR018983">
    <property type="entry name" value="U3_snoRNA-assocProt_15_C"/>
</dbReference>
<dbReference type="InterPro" id="IPR015943">
    <property type="entry name" value="WD40/YVTN_repeat-like_dom_sf"/>
</dbReference>
<comment type="function">
    <text evidence="7">Ribosome biogenesis factor. Involved in nucleolar processing of pre-18S ribosomal RNA. Required for optimal pre-ribosomal RNA transcription by RNA polymerase I. Part of the small subunit (SSU) processome, first precursor of the small eukaryotic ribosomal subunit. During the assembly of the SSU processome in the nucleolus, many ribosome biogenesis factors, an RNA chaperone and ribosomal proteins associate with the nascent pre-rRNA and work in concert to generate RNA folding, modifications, rearrangements and cleavage as well as targeted degradation of pre-ribosomal RNA by the RNA exosome.</text>
</comment>
<dbReference type="PROSITE" id="PS50294">
    <property type="entry name" value="WD_REPEATS_REGION"/>
    <property type="match status" value="2"/>
</dbReference>
<dbReference type="Gene3D" id="2.130.10.10">
    <property type="entry name" value="YVTN repeat-like/Quinoprotein amine dehydrogenase"/>
    <property type="match status" value="2"/>
</dbReference>
<dbReference type="Pfam" id="PF00400">
    <property type="entry name" value="WD40"/>
    <property type="match status" value="4"/>
</dbReference>
<dbReference type="Pfam" id="PF09384">
    <property type="entry name" value="UTP15_C"/>
    <property type="match status" value="1"/>
</dbReference>
<reference evidence="11" key="1">
    <citation type="submission" date="2014-03" db="EMBL/GenBank/DDBJ databases">
        <authorList>
            <person name="Aksoy S."/>
            <person name="Warren W."/>
            <person name="Wilson R.K."/>
        </authorList>
    </citation>
    <scope>NUCLEOTIDE SEQUENCE [LARGE SCALE GENOMIC DNA]</scope>
    <source>
        <strain evidence="11">IAEA</strain>
    </source>
</reference>
<dbReference type="GO" id="GO:0005730">
    <property type="term" value="C:nucleolus"/>
    <property type="evidence" value="ECO:0007669"/>
    <property type="project" value="UniProtKB-SubCell"/>
</dbReference>
<dbReference type="InterPro" id="IPR001680">
    <property type="entry name" value="WD40_rpt"/>
</dbReference>
<dbReference type="VEuPathDB" id="VectorBase:GBRI024814"/>
<dbReference type="Proteomes" id="UP000091820">
    <property type="component" value="Unassembled WGS sequence"/>
</dbReference>
<evidence type="ECO:0000256" key="4">
    <source>
        <dbReference type="ARBA" id="ARBA00022574"/>
    </source>
</evidence>
<keyword evidence="6" id="KW-0539">Nucleus</keyword>
<evidence type="ECO:0000256" key="6">
    <source>
        <dbReference type="ARBA" id="ARBA00023242"/>
    </source>
</evidence>
<proteinExistence type="predicted"/>
<evidence type="ECO:0000256" key="2">
    <source>
        <dbReference type="ARBA" id="ARBA00018260"/>
    </source>
</evidence>
<reference evidence="10" key="2">
    <citation type="submission" date="2020-05" db="UniProtKB">
        <authorList>
            <consortium name="EnsemblMetazoa"/>
        </authorList>
    </citation>
    <scope>IDENTIFICATION</scope>
    <source>
        <strain evidence="10">IAEA</strain>
    </source>
</reference>
<comment type="subcellular location">
    <subcellularLocation>
        <location evidence="1">Nucleus</location>
        <location evidence="1">Nucleolus</location>
    </subcellularLocation>
</comment>
<dbReference type="FunFam" id="2.130.10.10:FF:001897">
    <property type="entry name" value="EG:25E8.3 protein"/>
    <property type="match status" value="1"/>
</dbReference>
<dbReference type="SMART" id="SM00320">
    <property type="entry name" value="WD40"/>
    <property type="match status" value="6"/>
</dbReference>
<keyword evidence="5" id="KW-0677">Repeat</keyword>
<dbReference type="CDD" id="cd00200">
    <property type="entry name" value="WD40"/>
    <property type="match status" value="1"/>
</dbReference>
<dbReference type="PANTHER" id="PTHR19924">
    <property type="entry name" value="UTP15 U3 SMALL NUCLEOLAR RNA-ASSOCIATED PROTEIN 15 FAMILY MEMBER"/>
    <property type="match status" value="1"/>
</dbReference>
<evidence type="ECO:0000313" key="11">
    <source>
        <dbReference type="Proteomes" id="UP000091820"/>
    </source>
</evidence>
<dbReference type="SUPFAM" id="SSF50978">
    <property type="entry name" value="WD40 repeat-like"/>
    <property type="match status" value="1"/>
</dbReference>
<dbReference type="GO" id="GO:0006364">
    <property type="term" value="P:rRNA processing"/>
    <property type="evidence" value="ECO:0007669"/>
    <property type="project" value="UniProtKB-KW"/>
</dbReference>
<dbReference type="PANTHER" id="PTHR19924:SF26">
    <property type="entry name" value="U3 SMALL NUCLEOLAR RNA-ASSOCIATED PROTEIN 15 HOMOLOG"/>
    <property type="match status" value="1"/>
</dbReference>
<evidence type="ECO:0000256" key="8">
    <source>
        <dbReference type="PROSITE-ProRule" id="PRU00221"/>
    </source>
</evidence>
<accession>A0A1A9WMA4</accession>
<evidence type="ECO:0000256" key="5">
    <source>
        <dbReference type="ARBA" id="ARBA00022737"/>
    </source>
</evidence>
<organism evidence="10 11">
    <name type="scientific">Glossina brevipalpis</name>
    <dbReference type="NCBI Taxonomy" id="37001"/>
    <lineage>
        <taxon>Eukaryota</taxon>
        <taxon>Metazoa</taxon>
        <taxon>Ecdysozoa</taxon>
        <taxon>Arthropoda</taxon>
        <taxon>Hexapoda</taxon>
        <taxon>Insecta</taxon>
        <taxon>Pterygota</taxon>
        <taxon>Neoptera</taxon>
        <taxon>Endopterygota</taxon>
        <taxon>Diptera</taxon>
        <taxon>Brachycera</taxon>
        <taxon>Muscomorpha</taxon>
        <taxon>Hippoboscoidea</taxon>
        <taxon>Glossinidae</taxon>
        <taxon>Glossina</taxon>
    </lineage>
</organism>
<keyword evidence="4 8" id="KW-0853">WD repeat</keyword>
<dbReference type="GO" id="GO:0045943">
    <property type="term" value="P:positive regulation of transcription by RNA polymerase I"/>
    <property type="evidence" value="ECO:0007669"/>
    <property type="project" value="TreeGrafter"/>
</dbReference>
<feature type="repeat" description="WD" evidence="8">
    <location>
        <begin position="118"/>
        <end position="159"/>
    </location>
</feature>
<dbReference type="PROSITE" id="PS50082">
    <property type="entry name" value="WD_REPEATS_2"/>
    <property type="match status" value="3"/>
</dbReference>
<dbReference type="AlphaFoldDB" id="A0A1A9WMA4"/>
<keyword evidence="3" id="KW-0698">rRNA processing</keyword>
<evidence type="ECO:0000313" key="10">
    <source>
        <dbReference type="EnsemblMetazoa" id="GBRI024814-PA"/>
    </source>
</evidence>
<feature type="repeat" description="WD" evidence="8">
    <location>
        <begin position="244"/>
        <end position="285"/>
    </location>
</feature>
<dbReference type="EnsemblMetazoa" id="GBRI024814-RA">
    <property type="protein sequence ID" value="GBRI024814-PA"/>
    <property type="gene ID" value="GBRI024814"/>
</dbReference>
<evidence type="ECO:0000256" key="1">
    <source>
        <dbReference type="ARBA" id="ARBA00004604"/>
    </source>
</evidence>
<sequence>MSSFKTLNVRKYPKAGKIVTPDTEYWKKLSVPTLVKEFGAIDFVDFNPIEPHYFAVTCSVRVQIYNPITKLVVKNLSRFQETAYGGTFRQDGRLLVAGDEQGLVKLFDTSSKNVLRLFKGHKAPVHRVNFTADLLHIASFSDDKTVKLWDITSEKTLHTFTDHNDYVRAGAVNPVSTDVIVSGGYDGKIQVYDTRTQQATLNVDHGCPVESLLFLPTGGIFLSAGGTEVRVWDVFAGCRLLAKLSQHHKTVTCLRLGSNGKRILSGGLDRHIKIYDVASYEAVHTLDFSNSILSMGVAPNDQTVVAGMVDGLISIQNMESCRENERQQQQTRRKRVFSAFSDRADLPVDHQIVIQKHRILNNYDRLLRRYEYTKCLTSVLNPAVSKCHPEITVSVMQELIHRKGLHRALAGRSQNSLNSIIYFINRHLGEHRFMRVLIDAATILLDVYDDKFNEFTGQLIQKFLNLSDTLKRETALTYNLLELQGALELLVAASDVSNNDDEMVHFIREGNDRTNIKQSAMAKEGSILTV</sequence>
<feature type="repeat" description="WD" evidence="8">
    <location>
        <begin position="160"/>
        <end position="202"/>
    </location>
</feature>
<evidence type="ECO:0000256" key="7">
    <source>
        <dbReference type="ARBA" id="ARBA00045437"/>
    </source>
</evidence>
<protein>
    <recommendedName>
        <fullName evidence="2">U3 small nucleolar RNA-associated protein 15 homolog</fullName>
    </recommendedName>
</protein>
<name>A0A1A9WMA4_9MUSC</name>
<evidence type="ECO:0000259" key="9">
    <source>
        <dbReference type="Pfam" id="PF09384"/>
    </source>
</evidence>
<dbReference type="STRING" id="37001.A0A1A9WMA4"/>
<feature type="domain" description="U3 small nucleolar RNA-associated protein 15 C-terminal" evidence="9">
    <location>
        <begin position="349"/>
        <end position="490"/>
    </location>
</feature>